<sequence length="327" mass="34988">MHSNQIHLASRPTGWPQPENFRTVRAELPELEPGKVRVRNEYISVDPYMRGRMSDAPSYIPPFALDAPMTGSAVGLVVASQAEDLPEGTLVTHQQGWRDVAQGPAEEFRAVDGSLSPSAYLGILGITGMTAYAGLTRIGNLKPGETVFVSGAAGAVGSAVGQIARLLGAGKIIGSAGGPEKTAMLTDRYGFDIALDYKAAPIADQLPAGIDVYFDNVGGDHLEAAIGAMNRFGRLVECGMISQYNLEKPEAGPRNMTEIVKKSLRMEGFTLGDHLDIAPEFLGKVIPWLREGKLVYEETVVEGLDNAVEAFLTMMRGGNKGKMVVKV</sequence>
<dbReference type="FunFam" id="3.40.50.720:FF:000121">
    <property type="entry name" value="Prostaglandin reductase 2"/>
    <property type="match status" value="1"/>
</dbReference>
<dbReference type="InterPro" id="IPR013149">
    <property type="entry name" value="ADH-like_C"/>
</dbReference>
<name>A0A0Q0YRI9_9CORY</name>
<dbReference type="Gene3D" id="3.90.180.10">
    <property type="entry name" value="Medium-chain alcohol dehydrogenases, catalytic domain"/>
    <property type="match status" value="1"/>
</dbReference>
<proteinExistence type="predicted"/>
<reference evidence="3 4" key="1">
    <citation type="submission" date="2015-10" db="EMBL/GenBank/DDBJ databases">
        <title>Corynebacteirum lowii and Corynebacterium oculi species nova, derived from human clinical disease and and emended description of Corynebacterium mastiditis.</title>
        <authorList>
            <person name="Bernard K."/>
            <person name="Pacheco A.L."/>
            <person name="Mcdougall C."/>
            <person name="Burtx T."/>
            <person name="Weibe D."/>
            <person name="Tyler S."/>
            <person name="Olson A.B."/>
            <person name="Cnockaert M."/>
            <person name="Eguchi H."/>
            <person name="Kuwahara T."/>
            <person name="Nakayama-Imaohji H."/>
            <person name="Boudewijins M."/>
            <person name="Van Hoecke F."/>
            <person name="Bernier A.-M."/>
            <person name="Vandamme P."/>
        </authorList>
    </citation>
    <scope>NUCLEOTIDE SEQUENCE [LARGE SCALE GENOMIC DNA]</scope>
    <source>
        <strain evidence="3 4">NML 130210</strain>
    </source>
</reference>
<dbReference type="Pfam" id="PF00107">
    <property type="entry name" value="ADH_zinc_N"/>
    <property type="match status" value="1"/>
</dbReference>
<feature type="domain" description="Enoyl reductase (ER)" evidence="2">
    <location>
        <begin position="16"/>
        <end position="325"/>
    </location>
</feature>
<evidence type="ECO:0000256" key="1">
    <source>
        <dbReference type="ARBA" id="ARBA00023002"/>
    </source>
</evidence>
<dbReference type="SMART" id="SM00829">
    <property type="entry name" value="PKS_ER"/>
    <property type="match status" value="1"/>
</dbReference>
<accession>A0A0Q0YRI9</accession>
<evidence type="ECO:0000313" key="3">
    <source>
        <dbReference type="EMBL" id="KQB85009.1"/>
    </source>
</evidence>
<dbReference type="OrthoDB" id="9805663at2"/>
<dbReference type="EC" id="1.-.-.-" evidence="3"/>
<dbReference type="PANTHER" id="PTHR43205:SF7">
    <property type="entry name" value="PROSTAGLANDIN REDUCTASE 1"/>
    <property type="match status" value="1"/>
</dbReference>
<dbReference type="GO" id="GO:0016628">
    <property type="term" value="F:oxidoreductase activity, acting on the CH-CH group of donors, NAD or NADP as acceptor"/>
    <property type="evidence" value="ECO:0007669"/>
    <property type="project" value="InterPro"/>
</dbReference>
<dbReference type="EMBL" id="LKST01000001">
    <property type="protein sequence ID" value="KQB85009.1"/>
    <property type="molecule type" value="Genomic_DNA"/>
</dbReference>
<organism evidence="3 4">
    <name type="scientific">Corynebacterium oculi</name>
    <dbReference type="NCBI Taxonomy" id="1544416"/>
    <lineage>
        <taxon>Bacteria</taxon>
        <taxon>Bacillati</taxon>
        <taxon>Actinomycetota</taxon>
        <taxon>Actinomycetes</taxon>
        <taxon>Mycobacteriales</taxon>
        <taxon>Corynebacteriaceae</taxon>
        <taxon>Corynebacterium</taxon>
    </lineage>
</organism>
<dbReference type="Proteomes" id="UP000050517">
    <property type="component" value="Unassembled WGS sequence"/>
</dbReference>
<dbReference type="PANTHER" id="PTHR43205">
    <property type="entry name" value="PROSTAGLANDIN REDUCTASE"/>
    <property type="match status" value="1"/>
</dbReference>
<dbReference type="Pfam" id="PF16884">
    <property type="entry name" value="ADH_N_2"/>
    <property type="match status" value="1"/>
</dbReference>
<dbReference type="CDD" id="cd05288">
    <property type="entry name" value="PGDH"/>
    <property type="match status" value="1"/>
</dbReference>
<dbReference type="InterPro" id="IPR011032">
    <property type="entry name" value="GroES-like_sf"/>
</dbReference>
<dbReference type="InterPro" id="IPR036291">
    <property type="entry name" value="NAD(P)-bd_dom_sf"/>
</dbReference>
<dbReference type="AlphaFoldDB" id="A0A0Q0YRI9"/>
<dbReference type="PATRIC" id="fig|1544416.3.peg.144"/>
<dbReference type="SUPFAM" id="SSF51735">
    <property type="entry name" value="NAD(P)-binding Rossmann-fold domains"/>
    <property type="match status" value="1"/>
</dbReference>
<dbReference type="STRING" id="1544416.Cocul_00142"/>
<dbReference type="InterPro" id="IPR020843">
    <property type="entry name" value="ER"/>
</dbReference>
<dbReference type="InterPro" id="IPR041694">
    <property type="entry name" value="ADH_N_2"/>
</dbReference>
<evidence type="ECO:0000259" key="2">
    <source>
        <dbReference type="SMART" id="SM00829"/>
    </source>
</evidence>
<keyword evidence="1 3" id="KW-0560">Oxidoreductase</keyword>
<dbReference type="SUPFAM" id="SSF50129">
    <property type="entry name" value="GroES-like"/>
    <property type="match status" value="1"/>
</dbReference>
<comment type="caution">
    <text evidence="3">The sequence shown here is derived from an EMBL/GenBank/DDBJ whole genome shotgun (WGS) entry which is preliminary data.</text>
</comment>
<dbReference type="RefSeq" id="WP_055121393.1">
    <property type="nucleotide sequence ID" value="NZ_LKST01000001.1"/>
</dbReference>
<protein>
    <submittedName>
        <fullName evidence="3">Putative NADP-dependent oxidoreductase YfmJ</fullName>
        <ecNumber evidence="3">1.-.-.-</ecNumber>
    </submittedName>
</protein>
<dbReference type="Gene3D" id="3.40.50.720">
    <property type="entry name" value="NAD(P)-binding Rossmann-like Domain"/>
    <property type="match status" value="1"/>
</dbReference>
<evidence type="ECO:0000313" key="4">
    <source>
        <dbReference type="Proteomes" id="UP000050517"/>
    </source>
</evidence>
<gene>
    <name evidence="3" type="primary">yfmJ</name>
    <name evidence="3" type="ORF">Cocul_00142</name>
</gene>
<dbReference type="InterPro" id="IPR045010">
    <property type="entry name" value="MDR_fam"/>
</dbReference>
<keyword evidence="4" id="KW-1185">Reference proteome</keyword>